<accession>A0A0D9VYQ4</accession>
<proteinExistence type="predicted"/>
<name>A0A0D9VYQ4_9ORYZ</name>
<reference evidence="3" key="2">
    <citation type="submission" date="2013-12" db="EMBL/GenBank/DDBJ databases">
        <authorList>
            <person name="Yu Y."/>
            <person name="Lee S."/>
            <person name="de Baynast K."/>
            <person name="Wissotski M."/>
            <person name="Liu L."/>
            <person name="Talag J."/>
            <person name="Goicoechea J."/>
            <person name="Angelova A."/>
            <person name="Jetty R."/>
            <person name="Kudrna D."/>
            <person name="Golser W."/>
            <person name="Rivera L."/>
            <person name="Zhang J."/>
            <person name="Wing R."/>
        </authorList>
    </citation>
    <scope>NUCLEOTIDE SEQUENCE</scope>
</reference>
<dbReference type="EnsemblPlants" id="LPERR03G27920.1">
    <property type="protein sequence ID" value="LPERR03G27920.1"/>
    <property type="gene ID" value="LPERR03G27920"/>
</dbReference>
<protein>
    <submittedName>
        <fullName evidence="2">Uncharacterized protein</fullName>
    </submittedName>
</protein>
<dbReference type="HOGENOM" id="CLU_1322617_0_0_1"/>
<organism evidence="2 3">
    <name type="scientific">Leersia perrieri</name>
    <dbReference type="NCBI Taxonomy" id="77586"/>
    <lineage>
        <taxon>Eukaryota</taxon>
        <taxon>Viridiplantae</taxon>
        <taxon>Streptophyta</taxon>
        <taxon>Embryophyta</taxon>
        <taxon>Tracheophyta</taxon>
        <taxon>Spermatophyta</taxon>
        <taxon>Magnoliopsida</taxon>
        <taxon>Liliopsida</taxon>
        <taxon>Poales</taxon>
        <taxon>Poaceae</taxon>
        <taxon>BOP clade</taxon>
        <taxon>Oryzoideae</taxon>
        <taxon>Oryzeae</taxon>
        <taxon>Oryzinae</taxon>
        <taxon>Leersia</taxon>
    </lineage>
</organism>
<evidence type="ECO:0000256" key="1">
    <source>
        <dbReference type="SAM" id="MobiDB-lite"/>
    </source>
</evidence>
<reference evidence="2" key="3">
    <citation type="submission" date="2015-04" db="UniProtKB">
        <authorList>
            <consortium name="EnsemblPlants"/>
        </authorList>
    </citation>
    <scope>IDENTIFICATION</scope>
</reference>
<keyword evidence="3" id="KW-1185">Reference proteome</keyword>
<dbReference type="Gramene" id="LPERR03G27920.1">
    <property type="protein sequence ID" value="LPERR03G27920.1"/>
    <property type="gene ID" value="LPERR03G27920"/>
</dbReference>
<feature type="compositionally biased region" description="Low complexity" evidence="1">
    <location>
        <begin position="28"/>
        <end position="39"/>
    </location>
</feature>
<sequence>MIPSGRRSLPPAPHRRRTSGQASAVAASRRTVTRCSSSSLKRWTRNGASPMCRTISAIDSRIHPSTFSSPTLSNSSSTSHSSSRRSCSPRGASGTATASAAAAARSRTEPRHLGALKNAAAAGILTLPGAGHSATDDVDAAAAGRQYPLTGGAAAAAAIRRSNRAPTERVEKEEAVIWIGGGGDYEIEASLGFAARRGLRRRSNGWCA</sequence>
<feature type="compositionally biased region" description="Low complexity" evidence="1">
    <location>
        <begin position="64"/>
        <end position="105"/>
    </location>
</feature>
<feature type="region of interest" description="Disordered" evidence="1">
    <location>
        <begin position="63"/>
        <end position="109"/>
    </location>
</feature>
<evidence type="ECO:0000313" key="3">
    <source>
        <dbReference type="Proteomes" id="UP000032180"/>
    </source>
</evidence>
<reference evidence="2 3" key="1">
    <citation type="submission" date="2012-08" db="EMBL/GenBank/DDBJ databases">
        <title>Oryza genome evolution.</title>
        <authorList>
            <person name="Wing R.A."/>
        </authorList>
    </citation>
    <scope>NUCLEOTIDE SEQUENCE</scope>
</reference>
<dbReference type="AlphaFoldDB" id="A0A0D9VYQ4"/>
<evidence type="ECO:0000313" key="2">
    <source>
        <dbReference type="EnsemblPlants" id="LPERR03G27920.1"/>
    </source>
</evidence>
<feature type="region of interest" description="Disordered" evidence="1">
    <location>
        <begin position="1"/>
        <end position="43"/>
    </location>
</feature>
<dbReference type="Proteomes" id="UP000032180">
    <property type="component" value="Chromosome 3"/>
</dbReference>